<name>A0ABY4S4F1_AQUTE</name>
<keyword evidence="2" id="KW-1133">Transmembrane helix</keyword>
<keyword evidence="2" id="KW-0812">Transmembrane</keyword>
<feature type="transmembrane region" description="Helical" evidence="2">
    <location>
        <begin position="38"/>
        <end position="59"/>
    </location>
</feature>
<feature type="transmembrane region" description="Helical" evidence="2">
    <location>
        <begin position="135"/>
        <end position="153"/>
    </location>
</feature>
<sequence length="266" mass="29104">MNPLSNASATDLHRRGHRGGTILPHRSIRSLRLPPGRVLAGAALAVAFTLALLKLQPWVAQTWSQVLLWWMRGLALPGEFTPAVGGGELATLAVPALEVRLRGMGGLAVLAHAVALVLLWWLPGRLPDAARPATFLLRFVALTHGAALLYFVLWPASFPHSVRSHVGSGLRQAWMLMLLTPWLHLATFYIFPVAWWHRVALTLVTLLFVLVLTPLQYACHAALVHLLGLVAMPVLHLLGGVMLPILGFVALYGWGMSWRRPAMDLA</sequence>
<feature type="transmembrane region" description="Helical" evidence="2">
    <location>
        <begin position="203"/>
        <end position="228"/>
    </location>
</feature>
<evidence type="ECO:0000313" key="4">
    <source>
        <dbReference type="Proteomes" id="UP001056201"/>
    </source>
</evidence>
<proteinExistence type="predicted"/>
<protein>
    <submittedName>
        <fullName evidence="3">Uncharacterized protein</fullName>
    </submittedName>
</protein>
<gene>
    <name evidence="3" type="ORF">MW290_11825</name>
</gene>
<keyword evidence="2" id="KW-0472">Membrane</keyword>
<accession>A0ABY4S4F1</accession>
<evidence type="ECO:0000256" key="1">
    <source>
        <dbReference type="SAM" id="MobiDB-lite"/>
    </source>
</evidence>
<dbReference type="EMBL" id="CP097635">
    <property type="protein sequence ID" value="URI06588.1"/>
    <property type="molecule type" value="Genomic_DNA"/>
</dbReference>
<feature type="region of interest" description="Disordered" evidence="1">
    <location>
        <begin position="1"/>
        <end position="21"/>
    </location>
</feature>
<reference evidence="3" key="1">
    <citation type="submission" date="2022-05" db="EMBL/GenBank/DDBJ databases">
        <title>An RpoN-dependent PEP-CTERM gene is involved in floc formation of an Aquincola tertiaricarbonis strain.</title>
        <authorList>
            <person name="Qiu D."/>
            <person name="Xia M."/>
        </authorList>
    </citation>
    <scope>NUCLEOTIDE SEQUENCE</scope>
    <source>
        <strain evidence="3">RN12</strain>
    </source>
</reference>
<organism evidence="3 4">
    <name type="scientific">Aquincola tertiaricarbonis</name>
    <dbReference type="NCBI Taxonomy" id="391953"/>
    <lineage>
        <taxon>Bacteria</taxon>
        <taxon>Pseudomonadati</taxon>
        <taxon>Pseudomonadota</taxon>
        <taxon>Betaproteobacteria</taxon>
        <taxon>Burkholderiales</taxon>
        <taxon>Sphaerotilaceae</taxon>
        <taxon>Aquincola</taxon>
    </lineage>
</organism>
<dbReference type="Proteomes" id="UP001056201">
    <property type="component" value="Chromosome 1"/>
</dbReference>
<feature type="transmembrane region" description="Helical" evidence="2">
    <location>
        <begin position="234"/>
        <end position="254"/>
    </location>
</feature>
<feature type="transmembrane region" description="Helical" evidence="2">
    <location>
        <begin position="173"/>
        <end position="191"/>
    </location>
</feature>
<dbReference type="RefSeq" id="WP_250194850.1">
    <property type="nucleotide sequence ID" value="NZ_CP097635.1"/>
</dbReference>
<evidence type="ECO:0000256" key="2">
    <source>
        <dbReference type="SAM" id="Phobius"/>
    </source>
</evidence>
<keyword evidence="4" id="KW-1185">Reference proteome</keyword>
<feature type="transmembrane region" description="Helical" evidence="2">
    <location>
        <begin position="104"/>
        <end position="123"/>
    </location>
</feature>
<evidence type="ECO:0000313" key="3">
    <source>
        <dbReference type="EMBL" id="URI06588.1"/>
    </source>
</evidence>